<dbReference type="Gene3D" id="3.30.70.890">
    <property type="entry name" value="GHMP kinase, C-terminal domain"/>
    <property type="match status" value="1"/>
</dbReference>
<dbReference type="AlphaFoldDB" id="A0A1M6H165"/>
<dbReference type="InterPro" id="IPR006203">
    <property type="entry name" value="GHMP_knse_ATP-bd_CS"/>
</dbReference>
<dbReference type="PRINTS" id="PR00958">
    <property type="entry name" value="HOMSERKINASE"/>
</dbReference>
<evidence type="ECO:0000259" key="15">
    <source>
        <dbReference type="Pfam" id="PF08544"/>
    </source>
</evidence>
<dbReference type="SUPFAM" id="SSF55060">
    <property type="entry name" value="GHMP Kinase, C-terminal domain"/>
    <property type="match status" value="1"/>
</dbReference>
<dbReference type="Proteomes" id="UP000184052">
    <property type="component" value="Unassembled WGS sequence"/>
</dbReference>
<keyword evidence="17" id="KW-1185">Reference proteome</keyword>
<evidence type="ECO:0000313" key="16">
    <source>
        <dbReference type="EMBL" id="SHJ15950.1"/>
    </source>
</evidence>
<keyword evidence="7 13" id="KW-0791">Threonine biosynthesis</keyword>
<dbReference type="GO" id="GO:0009088">
    <property type="term" value="P:threonine biosynthetic process"/>
    <property type="evidence" value="ECO:0007669"/>
    <property type="project" value="UniProtKB-UniRule"/>
</dbReference>
<comment type="function">
    <text evidence="12 13">Catalyzes the ATP-dependent phosphorylation of L-homoserine to L-homoserine phosphate.</text>
</comment>
<keyword evidence="8 13" id="KW-0547">Nucleotide-binding</keyword>
<evidence type="ECO:0000256" key="2">
    <source>
        <dbReference type="ARBA" id="ARBA00007370"/>
    </source>
</evidence>
<dbReference type="SUPFAM" id="SSF54211">
    <property type="entry name" value="Ribosomal protein S5 domain 2-like"/>
    <property type="match status" value="1"/>
</dbReference>
<comment type="pathway">
    <text evidence="1 13">Amino-acid biosynthesis; L-threonine biosynthesis; L-threonine from L-aspartate: step 4/5.</text>
</comment>
<evidence type="ECO:0000256" key="5">
    <source>
        <dbReference type="ARBA" id="ARBA00022605"/>
    </source>
</evidence>
<name>A0A1M6H165_9FIRM</name>
<dbReference type="PANTHER" id="PTHR20861">
    <property type="entry name" value="HOMOSERINE/4-DIPHOSPHOCYTIDYL-2-C-METHYL-D-ERYTHRITOL KINASE"/>
    <property type="match status" value="1"/>
</dbReference>
<dbReference type="InterPro" id="IPR036554">
    <property type="entry name" value="GHMP_kinase_C_sf"/>
</dbReference>
<dbReference type="EC" id="2.7.1.39" evidence="3 13"/>
<dbReference type="UniPathway" id="UPA00050">
    <property type="reaction ID" value="UER00064"/>
</dbReference>
<dbReference type="GO" id="GO:0005737">
    <property type="term" value="C:cytoplasm"/>
    <property type="evidence" value="ECO:0007669"/>
    <property type="project" value="UniProtKB-SubCell"/>
</dbReference>
<dbReference type="GO" id="GO:0005524">
    <property type="term" value="F:ATP binding"/>
    <property type="evidence" value="ECO:0007669"/>
    <property type="project" value="UniProtKB-UniRule"/>
</dbReference>
<accession>A0A1M6H165</accession>
<evidence type="ECO:0000256" key="8">
    <source>
        <dbReference type="ARBA" id="ARBA00022741"/>
    </source>
</evidence>
<evidence type="ECO:0000256" key="10">
    <source>
        <dbReference type="ARBA" id="ARBA00022840"/>
    </source>
</evidence>
<dbReference type="RefSeq" id="WP_073049327.1">
    <property type="nucleotide sequence ID" value="NZ_FQZL01000012.1"/>
</dbReference>
<proteinExistence type="inferred from homology"/>
<keyword evidence="13" id="KW-0963">Cytoplasm</keyword>
<keyword evidence="9 13" id="KW-0418">Kinase</keyword>
<evidence type="ECO:0000256" key="13">
    <source>
        <dbReference type="HAMAP-Rule" id="MF_00384"/>
    </source>
</evidence>
<dbReference type="PIRSF" id="PIRSF000676">
    <property type="entry name" value="Homoser_kin"/>
    <property type="match status" value="1"/>
</dbReference>
<dbReference type="EMBL" id="FQZL01000012">
    <property type="protein sequence ID" value="SHJ15950.1"/>
    <property type="molecule type" value="Genomic_DNA"/>
</dbReference>
<evidence type="ECO:0000256" key="7">
    <source>
        <dbReference type="ARBA" id="ARBA00022697"/>
    </source>
</evidence>
<dbReference type="Pfam" id="PF08544">
    <property type="entry name" value="GHMP_kinases_C"/>
    <property type="match status" value="1"/>
</dbReference>
<dbReference type="STRING" id="1121476.SAMN02745751_01879"/>
<evidence type="ECO:0000256" key="12">
    <source>
        <dbReference type="ARBA" id="ARBA00049954"/>
    </source>
</evidence>
<evidence type="ECO:0000313" key="17">
    <source>
        <dbReference type="Proteomes" id="UP000184052"/>
    </source>
</evidence>
<comment type="catalytic activity">
    <reaction evidence="11 13">
        <text>L-homoserine + ATP = O-phospho-L-homoserine + ADP + H(+)</text>
        <dbReference type="Rhea" id="RHEA:13985"/>
        <dbReference type="ChEBI" id="CHEBI:15378"/>
        <dbReference type="ChEBI" id="CHEBI:30616"/>
        <dbReference type="ChEBI" id="CHEBI:57476"/>
        <dbReference type="ChEBI" id="CHEBI:57590"/>
        <dbReference type="ChEBI" id="CHEBI:456216"/>
        <dbReference type="EC" id="2.7.1.39"/>
    </reaction>
</comment>
<protein>
    <recommendedName>
        <fullName evidence="4 13">Homoserine kinase</fullName>
        <shortName evidence="13">HK</shortName>
        <shortName evidence="13">HSK</shortName>
        <ecNumber evidence="3 13">2.7.1.39</ecNumber>
    </recommendedName>
</protein>
<keyword evidence="6 13" id="KW-0808">Transferase</keyword>
<dbReference type="PANTHER" id="PTHR20861:SF1">
    <property type="entry name" value="HOMOSERINE KINASE"/>
    <property type="match status" value="1"/>
</dbReference>
<evidence type="ECO:0000256" key="9">
    <source>
        <dbReference type="ARBA" id="ARBA00022777"/>
    </source>
</evidence>
<organism evidence="16 17">
    <name type="scientific">Dethiosulfatibacter aminovorans DSM 17477</name>
    <dbReference type="NCBI Taxonomy" id="1121476"/>
    <lineage>
        <taxon>Bacteria</taxon>
        <taxon>Bacillati</taxon>
        <taxon>Bacillota</taxon>
        <taxon>Tissierellia</taxon>
        <taxon>Dethiosulfatibacter</taxon>
    </lineage>
</organism>
<evidence type="ECO:0000259" key="14">
    <source>
        <dbReference type="Pfam" id="PF00288"/>
    </source>
</evidence>
<evidence type="ECO:0000256" key="4">
    <source>
        <dbReference type="ARBA" id="ARBA00017858"/>
    </source>
</evidence>
<evidence type="ECO:0000256" key="6">
    <source>
        <dbReference type="ARBA" id="ARBA00022679"/>
    </source>
</evidence>
<comment type="subcellular location">
    <subcellularLocation>
        <location evidence="13">Cytoplasm</location>
    </subcellularLocation>
</comment>
<dbReference type="GO" id="GO:0004413">
    <property type="term" value="F:homoserine kinase activity"/>
    <property type="evidence" value="ECO:0007669"/>
    <property type="project" value="UniProtKB-UniRule"/>
</dbReference>
<feature type="domain" description="GHMP kinase N-terminal" evidence="14">
    <location>
        <begin position="53"/>
        <end position="135"/>
    </location>
</feature>
<gene>
    <name evidence="13" type="primary">thrB</name>
    <name evidence="16" type="ORF">SAMN02745751_01879</name>
</gene>
<feature type="binding site" evidence="13">
    <location>
        <begin position="82"/>
        <end position="92"/>
    </location>
    <ligand>
        <name>ATP</name>
        <dbReference type="ChEBI" id="CHEBI:30616"/>
    </ligand>
</feature>
<dbReference type="HAMAP" id="MF_00384">
    <property type="entry name" value="Homoser_kinase"/>
    <property type="match status" value="1"/>
</dbReference>
<comment type="similarity">
    <text evidence="2 13">Belongs to the GHMP kinase family. Homoserine kinase subfamily.</text>
</comment>
<dbReference type="InterPro" id="IPR000870">
    <property type="entry name" value="Homoserine_kinase"/>
</dbReference>
<keyword evidence="10 13" id="KW-0067">ATP-binding</keyword>
<sequence>MFEIRIPATTANLGPGFDSLGAALTMYATLTFEEGDKKLELTGCDEKYNNEENLIYTSYVKTFEIYGEKVKNVKIGIKSDIPPSRGLGSSAACVVGGVAGALHMMGKEIRKDNLLDISTIIEGHPDNVSPAIYGGLTASLKYGDRVFTEIYEVNEEIVFYAFIPDFSLATSDSRKALPENVKFNDATFNVSRIPLLLRGFEKNDKELIKVSIEDVLHQPYRKGLIDEYEEVVQVCNDCNGHAVYLSGAGPTIMCISDEAGNRDSLENSTTEFRNNWKVRELKIDREGIQIIRS</sequence>
<dbReference type="Pfam" id="PF00288">
    <property type="entry name" value="GHMP_kinases_N"/>
    <property type="match status" value="1"/>
</dbReference>
<dbReference type="OrthoDB" id="9769912at2"/>
<dbReference type="NCBIfam" id="TIGR00191">
    <property type="entry name" value="thrB"/>
    <property type="match status" value="1"/>
</dbReference>
<dbReference type="InterPro" id="IPR006204">
    <property type="entry name" value="GHMP_kinase_N_dom"/>
</dbReference>
<reference evidence="16 17" key="1">
    <citation type="submission" date="2016-11" db="EMBL/GenBank/DDBJ databases">
        <authorList>
            <person name="Jaros S."/>
            <person name="Januszkiewicz K."/>
            <person name="Wedrychowicz H."/>
        </authorList>
    </citation>
    <scope>NUCLEOTIDE SEQUENCE [LARGE SCALE GENOMIC DNA]</scope>
    <source>
        <strain evidence="16 17">DSM 17477</strain>
    </source>
</reference>
<dbReference type="InterPro" id="IPR014721">
    <property type="entry name" value="Ribsml_uS5_D2-typ_fold_subgr"/>
</dbReference>
<dbReference type="InterPro" id="IPR020568">
    <property type="entry name" value="Ribosomal_Su5_D2-typ_SF"/>
</dbReference>
<dbReference type="InterPro" id="IPR013750">
    <property type="entry name" value="GHMP_kinase_C_dom"/>
</dbReference>
<feature type="domain" description="GHMP kinase C-terminal" evidence="15">
    <location>
        <begin position="198"/>
        <end position="263"/>
    </location>
</feature>
<evidence type="ECO:0000256" key="3">
    <source>
        <dbReference type="ARBA" id="ARBA00012078"/>
    </source>
</evidence>
<dbReference type="Gene3D" id="3.30.230.10">
    <property type="match status" value="1"/>
</dbReference>
<evidence type="ECO:0000256" key="11">
    <source>
        <dbReference type="ARBA" id="ARBA00049375"/>
    </source>
</evidence>
<evidence type="ECO:0000256" key="1">
    <source>
        <dbReference type="ARBA" id="ARBA00005015"/>
    </source>
</evidence>
<keyword evidence="5 13" id="KW-0028">Amino-acid biosynthesis</keyword>
<dbReference type="PROSITE" id="PS00627">
    <property type="entry name" value="GHMP_KINASES_ATP"/>
    <property type="match status" value="1"/>
</dbReference>